<dbReference type="Proteomes" id="UP000218934">
    <property type="component" value="Unassembled WGS sequence"/>
</dbReference>
<evidence type="ECO:0000313" key="2">
    <source>
        <dbReference type="Proteomes" id="UP000218934"/>
    </source>
</evidence>
<dbReference type="EMBL" id="NWUF01000024">
    <property type="protein sequence ID" value="PCE40674.1"/>
    <property type="molecule type" value="Genomic_DNA"/>
</dbReference>
<reference evidence="1 2" key="1">
    <citation type="submission" date="2017-09" db="EMBL/GenBank/DDBJ databases">
        <title>The Catabolism of 3,6-Dichlorosalicylic acid is Initiated by the Cytochrome P450 Monooxygenase DsmABC in Rhizorhabdus dicambivorans Ndbn-20.</title>
        <authorList>
            <person name="Na L."/>
        </authorList>
    </citation>
    <scope>NUCLEOTIDE SEQUENCE [LARGE SCALE GENOMIC DNA]</scope>
    <source>
        <strain evidence="1 2">Ndbn-20m</strain>
    </source>
</reference>
<protein>
    <submittedName>
        <fullName evidence="1">Uncharacterized protein</fullName>
    </submittedName>
</protein>
<comment type="caution">
    <text evidence="1">The sequence shown here is derived from an EMBL/GenBank/DDBJ whole genome shotgun (WGS) entry which is preliminary data.</text>
</comment>
<proteinExistence type="predicted"/>
<dbReference type="KEGG" id="rdi:CMV14_05060"/>
<gene>
    <name evidence="1" type="ORF">COO09_18960</name>
</gene>
<accession>A0A2A4FSK8</accession>
<dbReference type="AlphaFoldDB" id="A0A2A4FSK8"/>
<organism evidence="1 2">
    <name type="scientific">Rhizorhabdus dicambivorans</name>
    <dbReference type="NCBI Taxonomy" id="1850238"/>
    <lineage>
        <taxon>Bacteria</taxon>
        <taxon>Pseudomonadati</taxon>
        <taxon>Pseudomonadota</taxon>
        <taxon>Alphaproteobacteria</taxon>
        <taxon>Sphingomonadales</taxon>
        <taxon>Sphingomonadaceae</taxon>
        <taxon>Rhizorhabdus</taxon>
    </lineage>
</organism>
<evidence type="ECO:0000313" key="1">
    <source>
        <dbReference type="EMBL" id="PCE40674.1"/>
    </source>
</evidence>
<keyword evidence="2" id="KW-1185">Reference proteome</keyword>
<name>A0A2A4FSK8_9SPHN</name>
<sequence length="76" mass="8463">MEEGGGAYDIRPGRRFGAAFLCLTRKRQAPIAGGAKYRLGRPLQSSVLLESVAVSEIREVLIERPPLRELDGRPWQ</sequence>